<feature type="transmembrane region" description="Helical" evidence="1">
    <location>
        <begin position="177"/>
        <end position="196"/>
    </location>
</feature>
<evidence type="ECO:0000313" key="2">
    <source>
        <dbReference type="EMBL" id="BDS10091.1"/>
    </source>
</evidence>
<name>A0A916DR99_9BACT</name>
<dbReference type="Proteomes" id="UP001060919">
    <property type="component" value="Chromosome"/>
</dbReference>
<protein>
    <submittedName>
        <fullName evidence="2">Uncharacterized protein</fullName>
    </submittedName>
</protein>
<evidence type="ECO:0000256" key="1">
    <source>
        <dbReference type="SAM" id="Phobius"/>
    </source>
</evidence>
<dbReference type="RefSeq" id="WP_264791428.1">
    <property type="nucleotide sequence ID" value="NZ_AP026867.1"/>
</dbReference>
<keyword evidence="1" id="KW-0812">Transmembrane</keyword>
<dbReference type="KEGG" id="aup:AsAng_0007980"/>
<keyword evidence="3" id="KW-1185">Reference proteome</keyword>
<evidence type="ECO:0000313" key="3">
    <source>
        <dbReference type="Proteomes" id="UP001060919"/>
    </source>
</evidence>
<keyword evidence="1" id="KW-0472">Membrane</keyword>
<dbReference type="AlphaFoldDB" id="A0A916DR99"/>
<organism evidence="2 3">
    <name type="scientific">Aureispira anguillae</name>
    <dbReference type="NCBI Taxonomy" id="2864201"/>
    <lineage>
        <taxon>Bacteria</taxon>
        <taxon>Pseudomonadati</taxon>
        <taxon>Bacteroidota</taxon>
        <taxon>Saprospiria</taxon>
        <taxon>Saprospirales</taxon>
        <taxon>Saprospiraceae</taxon>
        <taxon>Aureispira</taxon>
    </lineage>
</organism>
<accession>A0A916DR99</accession>
<feature type="transmembrane region" description="Helical" evidence="1">
    <location>
        <begin position="138"/>
        <end position="157"/>
    </location>
</feature>
<dbReference type="EMBL" id="AP026867">
    <property type="protein sequence ID" value="BDS10091.1"/>
    <property type="molecule type" value="Genomic_DNA"/>
</dbReference>
<gene>
    <name evidence="2" type="ORF">AsAng_0007980</name>
</gene>
<feature type="transmembrane region" description="Helical" evidence="1">
    <location>
        <begin position="224"/>
        <end position="246"/>
    </location>
</feature>
<proteinExistence type="predicted"/>
<sequence>MPSNFSKYETKNHSLIINEENFTEFHQFLLKYFTSIELIGGTIDKTTIKFQDLQDLFNYPNHKERKLIHIQTSCKKGLGDDSAHLSIYLGKEFLSMNHTIRYHLDYDIQDWGFRFDDELNKFLRGFKTKSNLISKTDLILIAPLFVALLLTFYIFYIDNNSHGMENSNSLEILNHKIPVKVLTSFFFLGVLISIFFEKIKKYLFPHIFVALGKQKKEYLHRLKIRNLVFGVIILSLLINILSTFIYSG</sequence>
<keyword evidence="1" id="KW-1133">Transmembrane helix</keyword>
<reference evidence="2" key="1">
    <citation type="submission" date="2022-09" db="EMBL/GenBank/DDBJ databases">
        <title>Aureispira anguillicida sp. nov., isolated from Leptocephalus of Japanese eel Anguilla japonica.</title>
        <authorList>
            <person name="Yuasa K."/>
            <person name="Mekata T."/>
            <person name="Ikunari K."/>
        </authorList>
    </citation>
    <scope>NUCLEOTIDE SEQUENCE</scope>
    <source>
        <strain evidence="2">EL160426</strain>
    </source>
</reference>